<evidence type="ECO:0000313" key="2">
    <source>
        <dbReference type="Proteomes" id="UP000008948"/>
    </source>
</evidence>
<protein>
    <submittedName>
        <fullName evidence="1">Uncharacterized protein</fullName>
    </submittedName>
</protein>
<reference evidence="1 2" key="1">
    <citation type="submission" date="2012-03" db="EMBL/GenBank/DDBJ databases">
        <title>The Genome Sequence of Bartonella vinsonii subsp. arupensis str. Pm136co.</title>
        <authorList>
            <consortium name="The Broad Institute Genome Sequencing Platform"/>
            <consortium name="The Broad Institute Genome Sequencing Center for Infectious Disease"/>
            <person name="Feldgarden M."/>
            <person name="Kirby J."/>
            <person name="Kosoy M."/>
            <person name="Birtles R."/>
            <person name="Probert W.S."/>
            <person name="Chiaraviglio L."/>
            <person name="Young S.K."/>
            <person name="Zeng Q."/>
            <person name="Gargeya S."/>
            <person name="Fitzgerald M."/>
            <person name="Haas B."/>
            <person name="Abouelleil A."/>
            <person name="Alvarado L."/>
            <person name="Arachchi H.M."/>
            <person name="Berlin A."/>
            <person name="Chapman S.B."/>
            <person name="Gearin G."/>
            <person name="Goldberg J."/>
            <person name="Griggs A."/>
            <person name="Gujja S."/>
            <person name="Hansen M."/>
            <person name="Heiman D."/>
            <person name="Howarth C."/>
            <person name="Larimer J."/>
            <person name="Lui A."/>
            <person name="MacDonald P.J.P."/>
            <person name="McCowen C."/>
            <person name="Montmayeur A."/>
            <person name="Murphy C."/>
            <person name="Neiman D."/>
            <person name="Pearson M."/>
            <person name="Priest M."/>
            <person name="Roberts A."/>
            <person name="Saif S."/>
            <person name="Shea T."/>
            <person name="Sisk P."/>
            <person name="Stolte C."/>
            <person name="Sykes S."/>
            <person name="Wortman J."/>
            <person name="Nusbaum C."/>
            <person name="Birren B."/>
        </authorList>
    </citation>
    <scope>NUCLEOTIDE SEQUENCE [LARGE SCALE GENOMIC DNA]</scope>
    <source>
        <strain evidence="1 2">Pm136co</strain>
    </source>
</reference>
<name>A0ABP2QRX9_BARVI</name>
<keyword evidence="2" id="KW-1185">Reference proteome</keyword>
<dbReference type="Proteomes" id="UP000008948">
    <property type="component" value="Unassembled WGS sequence"/>
</dbReference>
<accession>A0ABP2QRX9</accession>
<proteinExistence type="predicted"/>
<evidence type="ECO:0000313" key="1">
    <source>
        <dbReference type="EMBL" id="EJF97501.1"/>
    </source>
</evidence>
<gene>
    <name evidence="1" type="ORF">MEI_01195</name>
</gene>
<organism evidence="1 2">
    <name type="scientific">Bartonella vinsonii subsp. arupensis Pm136co</name>
    <dbReference type="NCBI Taxonomy" id="1094561"/>
    <lineage>
        <taxon>Bacteria</taxon>
        <taxon>Pseudomonadati</taxon>
        <taxon>Pseudomonadota</taxon>
        <taxon>Alphaproteobacteria</taxon>
        <taxon>Hyphomicrobiales</taxon>
        <taxon>Bartonellaceae</taxon>
        <taxon>Bartonella</taxon>
    </lineage>
</organism>
<comment type="caution">
    <text evidence="1">The sequence shown here is derived from an EMBL/GenBank/DDBJ whole genome shotgun (WGS) entry which is preliminary data.</text>
</comment>
<sequence>MAVEKIQQIHLAQNAVFSFVLTDEFIVRWYIAYVL</sequence>
<dbReference type="EMBL" id="AIMH01000035">
    <property type="protein sequence ID" value="EJF97501.1"/>
    <property type="molecule type" value="Genomic_DNA"/>
</dbReference>